<organism evidence="1 2">
    <name type="scientific">Champsocephalus esox</name>
    <name type="common">pike icefish</name>
    <dbReference type="NCBI Taxonomy" id="159716"/>
    <lineage>
        <taxon>Eukaryota</taxon>
        <taxon>Metazoa</taxon>
        <taxon>Chordata</taxon>
        <taxon>Craniata</taxon>
        <taxon>Vertebrata</taxon>
        <taxon>Euteleostomi</taxon>
        <taxon>Actinopterygii</taxon>
        <taxon>Neopterygii</taxon>
        <taxon>Teleostei</taxon>
        <taxon>Neoteleostei</taxon>
        <taxon>Acanthomorphata</taxon>
        <taxon>Eupercaria</taxon>
        <taxon>Perciformes</taxon>
        <taxon>Notothenioidei</taxon>
        <taxon>Channichthyidae</taxon>
        <taxon>Champsocephalus</taxon>
    </lineage>
</organism>
<dbReference type="Proteomes" id="UP001335648">
    <property type="component" value="Unassembled WGS sequence"/>
</dbReference>
<name>A0AAN8GW69_9TELE</name>
<reference evidence="1 2" key="1">
    <citation type="journal article" date="2023" name="Mol. Biol. Evol.">
        <title>Genomics of Secondarily Temperate Adaptation in the Only Non-Antarctic Icefish.</title>
        <authorList>
            <person name="Rivera-Colon A.G."/>
            <person name="Rayamajhi N."/>
            <person name="Minhas B.F."/>
            <person name="Madrigal G."/>
            <person name="Bilyk K.T."/>
            <person name="Yoon V."/>
            <person name="Hune M."/>
            <person name="Gregory S."/>
            <person name="Cheng C.H.C."/>
            <person name="Catchen J.M."/>
        </authorList>
    </citation>
    <scope>NUCLEOTIDE SEQUENCE [LARGE SCALE GENOMIC DNA]</scope>
    <source>
        <strain evidence="1">JC2023a</strain>
    </source>
</reference>
<evidence type="ECO:0000313" key="2">
    <source>
        <dbReference type="Proteomes" id="UP001335648"/>
    </source>
</evidence>
<accession>A0AAN8GW69</accession>
<dbReference type="EMBL" id="JAULUE010002055">
    <property type="protein sequence ID" value="KAK5892762.1"/>
    <property type="molecule type" value="Genomic_DNA"/>
</dbReference>
<evidence type="ECO:0000313" key="1">
    <source>
        <dbReference type="EMBL" id="KAK5892762.1"/>
    </source>
</evidence>
<proteinExistence type="predicted"/>
<keyword evidence="2" id="KW-1185">Reference proteome</keyword>
<protein>
    <submittedName>
        <fullName evidence="1">Uncharacterized protein</fullName>
    </submittedName>
</protein>
<sequence>MGSPPLSPDGYSTTSKISVTVVSVTSVTSVTSRDARDFQDQGLPSLESLLWKLALLSAAFKSGLAKGDLVNSGGTVILVSVPFRDVFIGEGLLRQSRVLVLLIVEAGELRRGLSEMGVRVPSSLL</sequence>
<dbReference type="AlphaFoldDB" id="A0AAN8GW69"/>
<comment type="caution">
    <text evidence="1">The sequence shown here is derived from an EMBL/GenBank/DDBJ whole genome shotgun (WGS) entry which is preliminary data.</text>
</comment>
<gene>
    <name evidence="1" type="ORF">CesoFtcFv8_013114</name>
</gene>